<evidence type="ECO:0000256" key="2">
    <source>
        <dbReference type="ARBA" id="ARBA00022737"/>
    </source>
</evidence>
<dbReference type="PROSITE" id="PS00018">
    <property type="entry name" value="EF_HAND_1"/>
    <property type="match status" value="2"/>
</dbReference>
<keyword evidence="3" id="KW-0106">Calcium</keyword>
<dbReference type="PANTHER" id="PTHR45791">
    <property type="entry name" value="CALCIUM AND INTEGRIN BINDING FAMILY MEMBER 2"/>
    <property type="match status" value="1"/>
</dbReference>
<dbReference type="PROSITE" id="PS50222">
    <property type="entry name" value="EF_HAND_2"/>
    <property type="match status" value="2"/>
</dbReference>
<dbReference type="OrthoDB" id="114727at2759"/>
<feature type="domain" description="EF-hand" evidence="5">
    <location>
        <begin position="161"/>
        <end position="196"/>
    </location>
</feature>
<reference evidence="6" key="1">
    <citation type="submission" date="2020-03" db="EMBL/GenBank/DDBJ databases">
        <authorList>
            <person name="Chebbi M.A."/>
            <person name="Drezen J.M."/>
        </authorList>
    </citation>
    <scope>NUCLEOTIDE SEQUENCE</scope>
    <source>
        <tissue evidence="6">Whole body</tissue>
    </source>
</reference>
<name>A0A8J5QR60_9HYME</name>
<gene>
    <name evidence="6" type="ORF">G9C98_003155</name>
</gene>
<feature type="domain" description="EF-hand" evidence="5">
    <location>
        <begin position="120"/>
        <end position="155"/>
    </location>
</feature>
<keyword evidence="1" id="KW-0479">Metal-binding</keyword>
<evidence type="ECO:0000313" key="6">
    <source>
        <dbReference type="EMBL" id="KAG8038848.1"/>
    </source>
</evidence>
<dbReference type="GO" id="GO:0000287">
    <property type="term" value="F:magnesium ion binding"/>
    <property type="evidence" value="ECO:0007669"/>
    <property type="project" value="TreeGrafter"/>
</dbReference>
<dbReference type="FunFam" id="1.10.238.10:FF:000035">
    <property type="entry name" value="Calcium and integrin-binding family member 2"/>
    <property type="match status" value="1"/>
</dbReference>
<dbReference type="InterPro" id="IPR002048">
    <property type="entry name" value="EF_hand_dom"/>
</dbReference>
<comment type="caution">
    <text evidence="6">The sequence shown here is derived from an EMBL/GenBank/DDBJ whole genome shotgun (WGS) entry which is preliminary data.</text>
</comment>
<evidence type="ECO:0000259" key="5">
    <source>
        <dbReference type="PROSITE" id="PS50222"/>
    </source>
</evidence>
<organism evidence="6 7">
    <name type="scientific">Cotesia typhae</name>
    <dbReference type="NCBI Taxonomy" id="2053667"/>
    <lineage>
        <taxon>Eukaryota</taxon>
        <taxon>Metazoa</taxon>
        <taxon>Ecdysozoa</taxon>
        <taxon>Arthropoda</taxon>
        <taxon>Hexapoda</taxon>
        <taxon>Insecta</taxon>
        <taxon>Pterygota</taxon>
        <taxon>Neoptera</taxon>
        <taxon>Endopterygota</taxon>
        <taxon>Hymenoptera</taxon>
        <taxon>Apocrita</taxon>
        <taxon>Ichneumonoidea</taxon>
        <taxon>Braconidae</taxon>
        <taxon>Microgastrinae</taxon>
        <taxon>Cotesia</taxon>
    </lineage>
</organism>
<dbReference type="InterPro" id="IPR018247">
    <property type="entry name" value="EF_Hand_1_Ca_BS"/>
</dbReference>
<evidence type="ECO:0000256" key="1">
    <source>
        <dbReference type="ARBA" id="ARBA00022723"/>
    </source>
</evidence>
<evidence type="ECO:0000313" key="7">
    <source>
        <dbReference type="Proteomes" id="UP000729913"/>
    </source>
</evidence>
<dbReference type="GO" id="GO:0055074">
    <property type="term" value="P:calcium ion homeostasis"/>
    <property type="evidence" value="ECO:0007669"/>
    <property type="project" value="TreeGrafter"/>
</dbReference>
<dbReference type="CDD" id="cd00051">
    <property type="entry name" value="EFh"/>
    <property type="match status" value="1"/>
</dbReference>
<keyword evidence="4" id="KW-0460">Magnesium</keyword>
<protein>
    <recommendedName>
        <fullName evidence="5">EF-hand domain-containing protein</fullName>
    </recommendedName>
</protein>
<dbReference type="PANTHER" id="PTHR45791:SF6">
    <property type="entry name" value="CALCIUM AND INTEGRIN BINDING FAMILY MEMBER 2"/>
    <property type="match status" value="1"/>
</dbReference>
<sequence>MGNKIATFTEEQLEEYQDCTFLTRKEILRIFKRFREMGDPGKVPKIMTPELASQLKLPLSCLSKIPELKENPFRDRIAEVFTKCSDPGSEEEKEEEQEEEQGICFEEFLEMMSVFSEQAPRDLKVFYAFKIYDFDEDGFVGMSDLERTCKQLVQDGLTEEEVGTVCKKVLEECDIDGDGALSYLEFENVVAKASDFLSTFHIRV</sequence>
<dbReference type="Pfam" id="PF13499">
    <property type="entry name" value="EF-hand_7"/>
    <property type="match status" value="1"/>
</dbReference>
<dbReference type="SMART" id="SM00054">
    <property type="entry name" value="EFh"/>
    <property type="match status" value="2"/>
</dbReference>
<keyword evidence="7" id="KW-1185">Reference proteome</keyword>
<dbReference type="InterPro" id="IPR051433">
    <property type="entry name" value="CIBP"/>
</dbReference>
<accession>A0A8J5QR60</accession>
<evidence type="ECO:0000256" key="3">
    <source>
        <dbReference type="ARBA" id="ARBA00022837"/>
    </source>
</evidence>
<dbReference type="AlphaFoldDB" id="A0A8J5QR60"/>
<dbReference type="GO" id="GO:0005509">
    <property type="term" value="F:calcium ion binding"/>
    <property type="evidence" value="ECO:0007669"/>
    <property type="project" value="InterPro"/>
</dbReference>
<keyword evidence="2" id="KW-0677">Repeat</keyword>
<proteinExistence type="predicted"/>
<dbReference type="Proteomes" id="UP000729913">
    <property type="component" value="Unassembled WGS sequence"/>
</dbReference>
<evidence type="ECO:0000256" key="4">
    <source>
        <dbReference type="ARBA" id="ARBA00022842"/>
    </source>
</evidence>
<dbReference type="EMBL" id="JAAOIC020000039">
    <property type="protein sequence ID" value="KAG8038848.1"/>
    <property type="molecule type" value="Genomic_DNA"/>
</dbReference>
<reference evidence="6" key="2">
    <citation type="submission" date="2021-04" db="EMBL/GenBank/DDBJ databases">
        <title>Genome-wide patterns of bracovirus chromosomal integration into multiple host tissues during parasitism.</title>
        <authorList>
            <person name="Chebbi M.A.C."/>
        </authorList>
    </citation>
    <scope>NUCLEOTIDE SEQUENCE</scope>
    <source>
        <tissue evidence="6">Whole body</tissue>
    </source>
</reference>